<dbReference type="AlphaFoldDB" id="A0AAJ0F2P0"/>
<evidence type="ECO:0000256" key="1">
    <source>
        <dbReference type="ARBA" id="ARBA00022898"/>
    </source>
</evidence>
<dbReference type="Gene3D" id="3.40.640.10">
    <property type="entry name" value="Type I PLP-dependent aspartate aminotransferase-like (Major domain)"/>
    <property type="match status" value="1"/>
</dbReference>
<evidence type="ECO:0000313" key="4">
    <source>
        <dbReference type="EMBL" id="KAK1751347.1"/>
    </source>
</evidence>
<gene>
    <name evidence="4" type="ORF">QBC47DRAFT_391665</name>
</gene>
<feature type="domain" description="Aminotransferase class V" evidence="3">
    <location>
        <begin position="99"/>
        <end position="277"/>
    </location>
</feature>
<dbReference type="Pfam" id="PF00266">
    <property type="entry name" value="Aminotran_5"/>
    <property type="match status" value="1"/>
</dbReference>
<feature type="compositionally biased region" description="Polar residues" evidence="2">
    <location>
        <begin position="31"/>
        <end position="41"/>
    </location>
</feature>
<dbReference type="GO" id="GO:0016740">
    <property type="term" value="F:transferase activity"/>
    <property type="evidence" value="ECO:0007669"/>
    <property type="project" value="UniProtKB-KW"/>
</dbReference>
<dbReference type="EMBL" id="MU839842">
    <property type="protein sequence ID" value="KAK1751347.1"/>
    <property type="molecule type" value="Genomic_DNA"/>
</dbReference>
<reference evidence="4" key="1">
    <citation type="submission" date="2023-06" db="EMBL/GenBank/DDBJ databases">
        <title>Genome-scale phylogeny and comparative genomics of the fungal order Sordariales.</title>
        <authorList>
            <consortium name="Lawrence Berkeley National Laboratory"/>
            <person name="Hensen N."/>
            <person name="Bonometti L."/>
            <person name="Westerberg I."/>
            <person name="Brannstrom I.O."/>
            <person name="Guillou S."/>
            <person name="Cros-Aarteil S."/>
            <person name="Calhoun S."/>
            <person name="Haridas S."/>
            <person name="Kuo A."/>
            <person name="Mondo S."/>
            <person name="Pangilinan J."/>
            <person name="Riley R."/>
            <person name="Labutti K."/>
            <person name="Andreopoulos B."/>
            <person name="Lipzen A."/>
            <person name="Chen C."/>
            <person name="Yanf M."/>
            <person name="Daum C."/>
            <person name="Ng V."/>
            <person name="Clum A."/>
            <person name="Steindorff A."/>
            <person name="Ohm R."/>
            <person name="Martin F."/>
            <person name="Silar P."/>
            <person name="Natvig D."/>
            <person name="Lalanne C."/>
            <person name="Gautier V."/>
            <person name="Ament-Velasquez S.L."/>
            <person name="Kruys A."/>
            <person name="Hutchinson M.I."/>
            <person name="Powell A.J."/>
            <person name="Barry K."/>
            <person name="Miller A.N."/>
            <person name="Grigoriev I.V."/>
            <person name="Debuchy R."/>
            <person name="Gladieux P."/>
            <person name="Thoren M.H."/>
            <person name="Johannesson H."/>
        </authorList>
    </citation>
    <scope>NUCLEOTIDE SEQUENCE</scope>
    <source>
        <strain evidence="4">PSN4</strain>
    </source>
</reference>
<dbReference type="PANTHER" id="PTHR43092:SF2">
    <property type="entry name" value="HERCYNYLCYSTEINE SULFOXIDE LYASE"/>
    <property type="match status" value="1"/>
</dbReference>
<sequence length="473" mass="52674">MTATPATSMNPLRHRASESHGSATHPAADTDTPQPETNAATTIPFGREMRRLFNFAPGYTPLNHGSFGTIPRAVLEHRFQILRDWEARECVYNLLTYPAKLAASRAAVAPFLGADPGEVVLATNATSATNTVLRNLKFEADDVIVYPETVYGACRKTVQSLEEMTPVRGVEIPVVYPVEDDELVEMFRDAVKGLREQGKNVRVAIFDTIASRPGVRVPWERIVGVCREMGVLSLIDGAHGIGHIDLTHVGEVKPDFFVTNCHKWLFTPRGSAVLYVPFANQYLLTTNLPTSHGYLDPVTRQSKASSQYFADLFTFNATTDVTPHLAIPEAIRFRRDLCGGEPAIREYCAKLAREGGDRAALLLGTEVMDNKSGSLRAGCAFANIRLPLKIIDDEDEDEEGVPRAEVDRMIGWFYDTTARDFDTYLQTFYYAGAVWTRLSAQVYLDVKDFEWAAGTIKELCVRVRRGEWRTWGS</sequence>
<keyword evidence="4" id="KW-0808">Transferase</keyword>
<dbReference type="PANTHER" id="PTHR43092">
    <property type="entry name" value="L-CYSTEINE DESULFHYDRASE"/>
    <property type="match status" value="1"/>
</dbReference>
<comment type="caution">
    <text evidence="4">The sequence shown here is derived from an EMBL/GenBank/DDBJ whole genome shotgun (WGS) entry which is preliminary data.</text>
</comment>
<organism evidence="4 5">
    <name type="scientific">Echria macrotheca</name>
    <dbReference type="NCBI Taxonomy" id="438768"/>
    <lineage>
        <taxon>Eukaryota</taxon>
        <taxon>Fungi</taxon>
        <taxon>Dikarya</taxon>
        <taxon>Ascomycota</taxon>
        <taxon>Pezizomycotina</taxon>
        <taxon>Sordariomycetes</taxon>
        <taxon>Sordariomycetidae</taxon>
        <taxon>Sordariales</taxon>
        <taxon>Schizotheciaceae</taxon>
        <taxon>Echria</taxon>
    </lineage>
</organism>
<evidence type="ECO:0000259" key="3">
    <source>
        <dbReference type="Pfam" id="PF00266"/>
    </source>
</evidence>
<keyword evidence="5" id="KW-1185">Reference proteome</keyword>
<dbReference type="InterPro" id="IPR015421">
    <property type="entry name" value="PyrdxlP-dep_Trfase_major"/>
</dbReference>
<evidence type="ECO:0000313" key="5">
    <source>
        <dbReference type="Proteomes" id="UP001239445"/>
    </source>
</evidence>
<feature type="region of interest" description="Disordered" evidence="2">
    <location>
        <begin position="1"/>
        <end position="43"/>
    </location>
</feature>
<dbReference type="Proteomes" id="UP001239445">
    <property type="component" value="Unassembled WGS sequence"/>
</dbReference>
<keyword evidence="1" id="KW-0663">Pyridoxal phosphate</keyword>
<proteinExistence type="predicted"/>
<name>A0AAJ0F2P0_9PEZI</name>
<dbReference type="SUPFAM" id="SSF53383">
    <property type="entry name" value="PLP-dependent transferases"/>
    <property type="match status" value="1"/>
</dbReference>
<protein>
    <submittedName>
        <fullName evidence="4">Pyridoxal phosphate-dependent transferase</fullName>
    </submittedName>
</protein>
<dbReference type="InterPro" id="IPR015424">
    <property type="entry name" value="PyrdxlP-dep_Trfase"/>
</dbReference>
<dbReference type="InterPro" id="IPR000192">
    <property type="entry name" value="Aminotrans_V_dom"/>
</dbReference>
<evidence type="ECO:0000256" key="2">
    <source>
        <dbReference type="SAM" id="MobiDB-lite"/>
    </source>
</evidence>
<feature type="compositionally biased region" description="Polar residues" evidence="2">
    <location>
        <begin position="1"/>
        <end position="10"/>
    </location>
</feature>
<accession>A0AAJ0F2P0</accession>